<gene>
    <name evidence="2" type="ORF">CR513_57733</name>
</gene>
<dbReference type="Proteomes" id="UP000257109">
    <property type="component" value="Unassembled WGS sequence"/>
</dbReference>
<accession>A0A371ECQ8</accession>
<dbReference type="AlphaFoldDB" id="A0A371ECQ8"/>
<reference evidence="2" key="1">
    <citation type="submission" date="2018-05" db="EMBL/GenBank/DDBJ databases">
        <title>Draft genome of Mucuna pruriens seed.</title>
        <authorList>
            <person name="Nnadi N.E."/>
            <person name="Vos R."/>
            <person name="Hasami M.H."/>
            <person name="Devisetty U.K."/>
            <person name="Aguiy J.C."/>
        </authorList>
    </citation>
    <scope>NUCLEOTIDE SEQUENCE [LARGE SCALE GENOMIC DNA]</scope>
    <source>
        <strain evidence="2">JCA_2017</strain>
    </source>
</reference>
<evidence type="ECO:0000313" key="3">
    <source>
        <dbReference type="Proteomes" id="UP000257109"/>
    </source>
</evidence>
<feature type="compositionally biased region" description="Polar residues" evidence="1">
    <location>
        <begin position="1"/>
        <end position="25"/>
    </location>
</feature>
<organism evidence="2 3">
    <name type="scientific">Mucuna pruriens</name>
    <name type="common">Velvet bean</name>
    <name type="synonym">Dolichos pruriens</name>
    <dbReference type="NCBI Taxonomy" id="157652"/>
    <lineage>
        <taxon>Eukaryota</taxon>
        <taxon>Viridiplantae</taxon>
        <taxon>Streptophyta</taxon>
        <taxon>Embryophyta</taxon>
        <taxon>Tracheophyta</taxon>
        <taxon>Spermatophyta</taxon>
        <taxon>Magnoliopsida</taxon>
        <taxon>eudicotyledons</taxon>
        <taxon>Gunneridae</taxon>
        <taxon>Pentapetalae</taxon>
        <taxon>rosids</taxon>
        <taxon>fabids</taxon>
        <taxon>Fabales</taxon>
        <taxon>Fabaceae</taxon>
        <taxon>Papilionoideae</taxon>
        <taxon>50 kb inversion clade</taxon>
        <taxon>NPAAA clade</taxon>
        <taxon>indigoferoid/millettioid clade</taxon>
        <taxon>Phaseoleae</taxon>
        <taxon>Mucuna</taxon>
    </lineage>
</organism>
<dbReference type="EMBL" id="QJKJ01014701">
    <property type="protein sequence ID" value="RDX63789.1"/>
    <property type="molecule type" value="Genomic_DNA"/>
</dbReference>
<evidence type="ECO:0000256" key="1">
    <source>
        <dbReference type="SAM" id="MobiDB-lite"/>
    </source>
</evidence>
<sequence>MNEMPNRQVSRNKADLTFSSPNQADRISHIFPQSPAQEKEEESNHIMTHLGLRKACLALEKIMVSMIRMKKEPYGDSIGVFGHNFPRFLKPLLWNTPNQLSDDKVNL</sequence>
<name>A0A371ECQ8_MUCPR</name>
<evidence type="ECO:0000313" key="2">
    <source>
        <dbReference type="EMBL" id="RDX63789.1"/>
    </source>
</evidence>
<feature type="region of interest" description="Disordered" evidence="1">
    <location>
        <begin position="1"/>
        <end position="42"/>
    </location>
</feature>
<feature type="non-terminal residue" evidence="2">
    <location>
        <position position="1"/>
    </location>
</feature>
<keyword evidence="3" id="KW-1185">Reference proteome</keyword>
<comment type="caution">
    <text evidence="2">The sequence shown here is derived from an EMBL/GenBank/DDBJ whole genome shotgun (WGS) entry which is preliminary data.</text>
</comment>
<proteinExistence type="predicted"/>
<protein>
    <submittedName>
        <fullName evidence="2">Uncharacterized protein</fullName>
    </submittedName>
</protein>